<dbReference type="EMBL" id="ASPP01010465">
    <property type="protein sequence ID" value="ETO22799.1"/>
    <property type="molecule type" value="Genomic_DNA"/>
</dbReference>
<sequence>MCIYIDFQVCLKKKKKNEINKKWLPGSIFVTGGIHGNALHRKSEIFYADVAQWNTTAPLKQARCGHISVYMGHTQWKNVLQGSTYKWKSASTVAPPGRVSSLSLDRYVSELGALNVTFEDWKMSSGLSCQVFVGGGRREHGVNLTSCEVYNIEQNRWHVVARAPFSNDGYQSGCWWGSRSAVAMAGGTSNDDGIALFHPSTNRWETFTHLRKSVTNSFPTKEKHSDTIQFNHFSPVLGTVWLHDREYLYLLGDDYKFKTLEIFDDRCNQFIPIGISMVTVNGSDSQSQMRDQLYNLTKKKQFDCFLSCQ</sequence>
<gene>
    <name evidence="1" type="ORF">RFI_14393</name>
</gene>
<reference evidence="1 2" key="1">
    <citation type="journal article" date="2013" name="Curr. Biol.">
        <title>The Genome of the Foraminiferan Reticulomyxa filosa.</title>
        <authorList>
            <person name="Glockner G."/>
            <person name="Hulsmann N."/>
            <person name="Schleicher M."/>
            <person name="Noegel A.A."/>
            <person name="Eichinger L."/>
            <person name="Gallinger C."/>
            <person name="Pawlowski J."/>
            <person name="Sierra R."/>
            <person name="Euteneuer U."/>
            <person name="Pillet L."/>
            <person name="Moustafa A."/>
            <person name="Platzer M."/>
            <person name="Groth M."/>
            <person name="Szafranski K."/>
            <person name="Schliwa M."/>
        </authorList>
    </citation>
    <scope>NUCLEOTIDE SEQUENCE [LARGE SCALE GENOMIC DNA]</scope>
</reference>
<dbReference type="Gene3D" id="2.120.10.80">
    <property type="entry name" value="Kelch-type beta propeller"/>
    <property type="match status" value="1"/>
</dbReference>
<keyword evidence="2" id="KW-1185">Reference proteome</keyword>
<dbReference type="InterPro" id="IPR015915">
    <property type="entry name" value="Kelch-typ_b-propeller"/>
</dbReference>
<evidence type="ECO:0000313" key="1">
    <source>
        <dbReference type="EMBL" id="ETO22799.1"/>
    </source>
</evidence>
<accession>X6NAK5</accession>
<dbReference type="InterPro" id="IPR006652">
    <property type="entry name" value="Kelch_1"/>
</dbReference>
<evidence type="ECO:0000313" key="2">
    <source>
        <dbReference type="Proteomes" id="UP000023152"/>
    </source>
</evidence>
<comment type="caution">
    <text evidence="1">The sequence shown here is derived from an EMBL/GenBank/DDBJ whole genome shotgun (WGS) entry which is preliminary data.</text>
</comment>
<organism evidence="1 2">
    <name type="scientific">Reticulomyxa filosa</name>
    <dbReference type="NCBI Taxonomy" id="46433"/>
    <lineage>
        <taxon>Eukaryota</taxon>
        <taxon>Sar</taxon>
        <taxon>Rhizaria</taxon>
        <taxon>Retaria</taxon>
        <taxon>Foraminifera</taxon>
        <taxon>Monothalamids</taxon>
        <taxon>Reticulomyxidae</taxon>
        <taxon>Reticulomyxa</taxon>
    </lineage>
</organism>
<proteinExistence type="predicted"/>
<dbReference type="AlphaFoldDB" id="X6NAK5"/>
<name>X6NAK5_RETFI</name>
<dbReference type="Proteomes" id="UP000023152">
    <property type="component" value="Unassembled WGS sequence"/>
</dbReference>
<protein>
    <submittedName>
        <fullName evidence="1">Uncharacterized protein</fullName>
    </submittedName>
</protein>
<dbReference type="SUPFAM" id="SSF117281">
    <property type="entry name" value="Kelch motif"/>
    <property type="match status" value="1"/>
</dbReference>
<dbReference type="SMART" id="SM00612">
    <property type="entry name" value="Kelch"/>
    <property type="match status" value="2"/>
</dbReference>